<dbReference type="InterPro" id="IPR003776">
    <property type="entry name" value="YcaO-like_dom"/>
</dbReference>
<accession>A0A399NMQ6</accession>
<evidence type="ECO:0000313" key="2">
    <source>
        <dbReference type="EMBL" id="RII95445.1"/>
    </source>
</evidence>
<sequence>AAVGGPASWAEVVAGLDREGIEVLLADITAPEVRAAGFHVVRALSPDLVALDVVHSARFLGHPRLYRRWRDGPAIDGPADLVPVPHPFP</sequence>
<evidence type="ECO:0000259" key="1">
    <source>
        <dbReference type="PROSITE" id="PS51664"/>
    </source>
</evidence>
<proteinExistence type="predicted"/>
<dbReference type="EMBL" id="QWED01001251">
    <property type="protein sequence ID" value="RII95445.1"/>
    <property type="molecule type" value="Genomic_DNA"/>
</dbReference>
<reference evidence="2 3" key="1">
    <citation type="submission" date="2018-08" db="EMBL/GenBank/DDBJ databases">
        <title>Genome Sequence of Clavibacter michiganensis Subspecies type strains, and the Atypical Peach-Colored Strains Isolated from Tomato.</title>
        <authorList>
            <person name="Osdaghi E."/>
            <person name="Portier P."/>
            <person name="Briand M."/>
            <person name="Jacques M.-A."/>
        </authorList>
    </citation>
    <scope>NUCLEOTIDE SEQUENCE [LARGE SCALE GENOMIC DNA]</scope>
    <source>
        <strain evidence="2 3">CFBP 7577</strain>
    </source>
</reference>
<comment type="caution">
    <text evidence="2">The sequence shown here is derived from an EMBL/GenBank/DDBJ whole genome shotgun (WGS) entry which is preliminary data.</text>
</comment>
<dbReference type="Proteomes" id="UP000265361">
    <property type="component" value="Unassembled WGS sequence"/>
</dbReference>
<protein>
    <recommendedName>
        <fullName evidence="1">YcaO domain-containing protein</fullName>
    </recommendedName>
</protein>
<feature type="non-terminal residue" evidence="2">
    <location>
        <position position="1"/>
    </location>
</feature>
<organism evidence="2 3">
    <name type="scientific">Clavibacter nebraskensis</name>
    <dbReference type="NCBI Taxonomy" id="31963"/>
    <lineage>
        <taxon>Bacteria</taxon>
        <taxon>Bacillati</taxon>
        <taxon>Actinomycetota</taxon>
        <taxon>Actinomycetes</taxon>
        <taxon>Micrococcales</taxon>
        <taxon>Microbacteriaceae</taxon>
        <taxon>Clavibacter</taxon>
    </lineage>
</organism>
<feature type="domain" description="YcaO" evidence="1">
    <location>
        <begin position="1"/>
        <end position="89"/>
    </location>
</feature>
<dbReference type="AlphaFoldDB" id="A0A399NMQ6"/>
<dbReference type="PROSITE" id="PS51664">
    <property type="entry name" value="YCAO"/>
    <property type="match status" value="1"/>
</dbReference>
<name>A0A399NMQ6_9MICO</name>
<evidence type="ECO:0000313" key="3">
    <source>
        <dbReference type="Proteomes" id="UP000265361"/>
    </source>
</evidence>
<gene>
    <name evidence="2" type="ORF">DZF97_18480</name>
</gene>